<dbReference type="PANTHER" id="PTHR43310">
    <property type="entry name" value="SULFATE TRANSPORTER YBAR-RELATED"/>
    <property type="match status" value="1"/>
</dbReference>
<feature type="transmembrane region" description="Helical" evidence="5">
    <location>
        <begin position="152"/>
        <end position="170"/>
    </location>
</feature>
<dbReference type="Pfam" id="PF01740">
    <property type="entry name" value="STAS"/>
    <property type="match status" value="1"/>
</dbReference>
<sequence length="494" mass="51786">MTTQTKAWRGSTLSLLSVLRTEALAGLVVALALIPNAISFSIIAGVDPRVGLYASFTMAVALAFLGGRPAMISSATAAMALVVAPIGHEYGVDYLLAATILAGGFQVVLGLLGVAQLMRFVPPSVMTGFVNAIAILIFTAQIPHFAGDGWQVYTMIVVGLAVIVVLPRFTTAVPAPLVAIVVLTGFTWLVGLDVPTVGDMGELPGALPVPFLPDVPLNLETLGIIAPTSLTLALVGLMESLMTAKLVDEYTDTGSDKGREARGQGWANVITGLFGGMAGCATIGPTVMNVRSKARTRLSTLLAGVFLLVLVVLLGDLAAAIPMGALVAVMVFVAASTMDWHSIRPRTLRRMPYGETFVMVVTAAVIVATHNLAIGVFVGVITSMVLFARRAALLAQLTSVLDPDGTSRVYFVHGELFFGSSNQILGQFDYQEEGIERVTIDLTGAHVWDSSAVAVLDKAAEKFSHNGIEVDITGLNELSAALHRELSGLPIGAH</sequence>
<evidence type="ECO:0000313" key="8">
    <source>
        <dbReference type="Proteomes" id="UP001500908"/>
    </source>
</evidence>
<feature type="transmembrane region" description="Helical" evidence="5">
    <location>
        <begin position="58"/>
        <end position="82"/>
    </location>
</feature>
<dbReference type="PROSITE" id="PS50801">
    <property type="entry name" value="STAS"/>
    <property type="match status" value="1"/>
</dbReference>
<dbReference type="CDD" id="cd07042">
    <property type="entry name" value="STAS_SulP_like_sulfate_transporter"/>
    <property type="match status" value="1"/>
</dbReference>
<dbReference type="EMBL" id="BAABDD010000004">
    <property type="protein sequence ID" value="GAA3732566.1"/>
    <property type="molecule type" value="Genomic_DNA"/>
</dbReference>
<feature type="transmembrane region" description="Helical" evidence="5">
    <location>
        <begin position="177"/>
        <end position="197"/>
    </location>
</feature>
<gene>
    <name evidence="7" type="ORF">GCM10022402_11410</name>
</gene>
<evidence type="ECO:0000313" key="7">
    <source>
        <dbReference type="EMBL" id="GAA3732566.1"/>
    </source>
</evidence>
<name>A0ABP7FC64_9ACTN</name>
<evidence type="ECO:0000256" key="4">
    <source>
        <dbReference type="ARBA" id="ARBA00023136"/>
    </source>
</evidence>
<dbReference type="RefSeq" id="WP_344968057.1">
    <property type="nucleotide sequence ID" value="NZ_BAABDD010000004.1"/>
</dbReference>
<comment type="caution">
    <text evidence="7">The sequence shown here is derived from an EMBL/GenBank/DDBJ whole genome shotgun (WGS) entry which is preliminary data.</text>
</comment>
<comment type="subcellular location">
    <subcellularLocation>
        <location evidence="1">Membrane</location>
        <topology evidence="1">Multi-pass membrane protein</topology>
    </subcellularLocation>
</comment>
<feature type="transmembrane region" description="Helical" evidence="5">
    <location>
        <begin position="357"/>
        <end position="387"/>
    </location>
</feature>
<dbReference type="Pfam" id="PF00916">
    <property type="entry name" value="Sulfate_transp"/>
    <property type="match status" value="1"/>
</dbReference>
<evidence type="ECO:0000256" key="3">
    <source>
        <dbReference type="ARBA" id="ARBA00022989"/>
    </source>
</evidence>
<keyword evidence="2 5" id="KW-0812">Transmembrane</keyword>
<feature type="transmembrane region" description="Helical" evidence="5">
    <location>
        <begin position="23"/>
        <end position="46"/>
    </location>
</feature>
<evidence type="ECO:0000256" key="1">
    <source>
        <dbReference type="ARBA" id="ARBA00004141"/>
    </source>
</evidence>
<protein>
    <submittedName>
        <fullName evidence="7">SulP family inorganic anion transporter</fullName>
    </submittedName>
</protein>
<organism evidence="7 8">
    <name type="scientific">Salinactinospora qingdaonensis</name>
    <dbReference type="NCBI Taxonomy" id="702744"/>
    <lineage>
        <taxon>Bacteria</taxon>
        <taxon>Bacillati</taxon>
        <taxon>Actinomycetota</taxon>
        <taxon>Actinomycetes</taxon>
        <taxon>Streptosporangiales</taxon>
        <taxon>Nocardiopsidaceae</taxon>
        <taxon>Salinactinospora</taxon>
    </lineage>
</organism>
<feature type="transmembrane region" description="Helical" evidence="5">
    <location>
        <begin position="217"/>
        <end position="237"/>
    </location>
</feature>
<evidence type="ECO:0000259" key="6">
    <source>
        <dbReference type="PROSITE" id="PS50801"/>
    </source>
</evidence>
<dbReference type="SUPFAM" id="SSF52091">
    <property type="entry name" value="SpoIIaa-like"/>
    <property type="match status" value="1"/>
</dbReference>
<dbReference type="InterPro" id="IPR011547">
    <property type="entry name" value="SLC26A/SulP_dom"/>
</dbReference>
<keyword evidence="8" id="KW-1185">Reference proteome</keyword>
<feature type="transmembrane region" description="Helical" evidence="5">
    <location>
        <begin position="94"/>
        <end position="114"/>
    </location>
</feature>
<feature type="domain" description="STAS" evidence="6">
    <location>
        <begin position="409"/>
        <end position="494"/>
    </location>
</feature>
<dbReference type="InterPro" id="IPR002645">
    <property type="entry name" value="STAS_dom"/>
</dbReference>
<keyword evidence="3 5" id="KW-1133">Transmembrane helix</keyword>
<feature type="transmembrane region" description="Helical" evidence="5">
    <location>
        <begin position="126"/>
        <end position="146"/>
    </location>
</feature>
<dbReference type="InterPro" id="IPR052706">
    <property type="entry name" value="Membrane-Transporter-like"/>
</dbReference>
<feature type="transmembrane region" description="Helical" evidence="5">
    <location>
        <begin position="298"/>
        <end position="314"/>
    </location>
</feature>
<dbReference type="Gene3D" id="3.30.750.24">
    <property type="entry name" value="STAS domain"/>
    <property type="match status" value="1"/>
</dbReference>
<proteinExistence type="predicted"/>
<dbReference type="InterPro" id="IPR036513">
    <property type="entry name" value="STAS_dom_sf"/>
</dbReference>
<reference evidence="8" key="1">
    <citation type="journal article" date="2019" name="Int. J. Syst. Evol. Microbiol.">
        <title>The Global Catalogue of Microorganisms (GCM) 10K type strain sequencing project: providing services to taxonomists for standard genome sequencing and annotation.</title>
        <authorList>
            <consortium name="The Broad Institute Genomics Platform"/>
            <consortium name="The Broad Institute Genome Sequencing Center for Infectious Disease"/>
            <person name="Wu L."/>
            <person name="Ma J."/>
        </authorList>
    </citation>
    <scope>NUCLEOTIDE SEQUENCE [LARGE SCALE GENOMIC DNA]</scope>
    <source>
        <strain evidence="8">JCM 17137</strain>
    </source>
</reference>
<accession>A0ABP7FC64</accession>
<evidence type="ECO:0000256" key="2">
    <source>
        <dbReference type="ARBA" id="ARBA00022692"/>
    </source>
</evidence>
<dbReference type="Proteomes" id="UP001500908">
    <property type="component" value="Unassembled WGS sequence"/>
</dbReference>
<dbReference type="PANTHER" id="PTHR43310:SF1">
    <property type="entry name" value="SULFATE TRANSPORTER YBAR-RELATED"/>
    <property type="match status" value="1"/>
</dbReference>
<evidence type="ECO:0000256" key="5">
    <source>
        <dbReference type="SAM" id="Phobius"/>
    </source>
</evidence>
<keyword evidence="4 5" id="KW-0472">Membrane</keyword>